<feature type="binding site" evidence="4">
    <location>
        <position position="259"/>
    </location>
    <ligand>
        <name>Zn(2+)</name>
        <dbReference type="ChEBI" id="CHEBI:29105"/>
        <label>2</label>
    </ligand>
</feature>
<evidence type="ECO:0000256" key="4">
    <source>
        <dbReference type="PIRSR" id="PIRSR000948-1"/>
    </source>
</evidence>
<name>A0A0G4NXP4_PENC3</name>
<evidence type="ECO:0000256" key="2">
    <source>
        <dbReference type="ARBA" id="ARBA00023180"/>
    </source>
</evidence>
<evidence type="ECO:0000313" key="8">
    <source>
        <dbReference type="Proteomes" id="UP000053732"/>
    </source>
</evidence>
<dbReference type="InterPro" id="IPR011160">
    <property type="entry name" value="Sphingomy_PDE"/>
</dbReference>
<evidence type="ECO:0000256" key="5">
    <source>
        <dbReference type="PIRSR" id="PIRSR000948-2"/>
    </source>
</evidence>
<feature type="disulfide bond" evidence="5">
    <location>
        <begin position="103"/>
        <end position="114"/>
    </location>
</feature>
<feature type="binding site" evidence="4">
    <location>
        <position position="297"/>
    </location>
    <ligand>
        <name>Zn(2+)</name>
        <dbReference type="ChEBI" id="CHEBI:29105"/>
        <label>2</label>
    </ligand>
</feature>
<dbReference type="AlphaFoldDB" id="A0A0G4NXP4"/>
<evidence type="ECO:0000313" key="7">
    <source>
        <dbReference type="EMBL" id="CRL18862.1"/>
    </source>
</evidence>
<feature type="binding site" evidence="4">
    <location>
        <position position="187"/>
    </location>
    <ligand>
        <name>Zn(2+)</name>
        <dbReference type="ChEBI" id="CHEBI:29105"/>
        <label>1</label>
    </ligand>
</feature>
<dbReference type="GO" id="GO:0016020">
    <property type="term" value="C:membrane"/>
    <property type="evidence" value="ECO:0007669"/>
    <property type="project" value="GOC"/>
</dbReference>
<gene>
    <name evidence="7" type="ORF">PCAMFM013_S002g000732</name>
</gene>
<feature type="binding site" evidence="4">
    <location>
        <position position="440"/>
    </location>
    <ligand>
        <name>Zn(2+)</name>
        <dbReference type="ChEBI" id="CHEBI:29105"/>
        <label>2</label>
    </ligand>
</feature>
<dbReference type="Proteomes" id="UP000053732">
    <property type="component" value="Unassembled WGS sequence"/>
</dbReference>
<reference evidence="7 8" key="1">
    <citation type="journal article" date="2014" name="Nat. Commun.">
        <title>Multiple recent horizontal transfers of a large genomic region in cheese making fungi.</title>
        <authorList>
            <person name="Cheeseman K."/>
            <person name="Ropars J."/>
            <person name="Renault P."/>
            <person name="Dupont J."/>
            <person name="Gouzy J."/>
            <person name="Branca A."/>
            <person name="Abraham A.L."/>
            <person name="Ceppi M."/>
            <person name="Conseiller E."/>
            <person name="Debuchy R."/>
            <person name="Malagnac F."/>
            <person name="Goarin A."/>
            <person name="Silar P."/>
            <person name="Lacoste S."/>
            <person name="Sallet E."/>
            <person name="Bensimon A."/>
            <person name="Giraud T."/>
            <person name="Brygoo Y."/>
        </authorList>
    </citation>
    <scope>NUCLEOTIDE SEQUENCE [LARGE SCALE GENOMIC DNA]</scope>
    <source>
        <strain evidence="8">FM 013</strain>
    </source>
</reference>
<feature type="disulfide bond" evidence="5">
    <location>
        <begin position="202"/>
        <end position="207"/>
    </location>
</feature>
<dbReference type="GO" id="GO:0004767">
    <property type="term" value="F:sphingomyelin phosphodiesterase activity"/>
    <property type="evidence" value="ECO:0007669"/>
    <property type="project" value="UniProtKB-UniRule"/>
</dbReference>
<feature type="disulfide bond" evidence="5">
    <location>
        <begin position="74"/>
        <end position="150"/>
    </location>
</feature>
<keyword evidence="2" id="KW-0325">Glycoprotein</keyword>
<feature type="disulfide bond" evidence="5">
    <location>
        <begin position="208"/>
        <end position="232"/>
    </location>
</feature>
<dbReference type="PANTHER" id="PTHR10340:SF34">
    <property type="entry name" value="SPHINGOMYELIN PHOSPHODIESTERASE"/>
    <property type="match status" value="1"/>
</dbReference>
<evidence type="ECO:0000259" key="6">
    <source>
        <dbReference type="Pfam" id="PF00149"/>
    </source>
</evidence>
<dbReference type="InterPro" id="IPR004843">
    <property type="entry name" value="Calcineurin-like_PHP"/>
</dbReference>
<dbReference type="GO" id="GO:0016798">
    <property type="term" value="F:hydrolase activity, acting on glycosyl bonds"/>
    <property type="evidence" value="ECO:0007669"/>
    <property type="project" value="UniProtKB-KW"/>
</dbReference>
<comment type="function">
    <text evidence="3">Converts sphingomyelin to ceramide.</text>
</comment>
<protein>
    <recommendedName>
        <fullName evidence="3">Sphingomyelin phosphodiesterase</fullName>
    </recommendedName>
</protein>
<keyword evidence="1 3" id="KW-0378">Hydrolase</keyword>
<feature type="binding site" evidence="4">
    <location>
        <position position="189"/>
    </location>
    <ligand>
        <name>Zn(2+)</name>
        <dbReference type="ChEBI" id="CHEBI:29105"/>
        <label>1</label>
    </ligand>
</feature>
<comment type="cofactor">
    <cofactor evidence="4">
        <name>Zn(2+)</name>
        <dbReference type="ChEBI" id="CHEBI:29105"/>
    </cofactor>
    <text evidence="4">Binds 2 Zn(2+) ions per subunit.</text>
</comment>
<dbReference type="Gene3D" id="3.60.21.10">
    <property type="match status" value="1"/>
</dbReference>
<sequence length="648" mass="72351">MVKGRPRVMSEPNKIFAMGGCLYQTSRFVYAKMRLNTFLLAFGLSASLRGVQAKTQVEQSIASIWDDFKNAVDCGACQVLLGSIKVTAGLGEKFMIDVFTGLCKISGVEDPDVCTGIINKEGPALHDAFKALHLNSDASKTLCASLVGLCKHPDVHPYTLTFPSPKPKTVRPPPSGQTPLKVVHFSDTHVDLLYEPGSSYECSKPICCRSWSDEYAPGNTEHPCGPFGNTKCDPPQILQESLHAAIADINPEFSIYTGDVVAHDIWLVDEAEALKGLNSTYTAMENDIGTVYAAIGNHDTAPLNLFPPDASSNADPQWTYDALAEDWYALTGVASVKSADQFASYSAVHPNSNLRIISYNSIFYYMYNFYMYQEPMQKDPRGQFEWLIEELQAAEDAGQRAWLISHIPSGVPDHFRDHSEYFDQIVQRYEATIAGLFYGHTHRDGFQIAYSDYNNRDWNTATAMGYIAPAVTPTEGSPSFRVYEIDPVTFGVIDYTQYIANISDPSFQTNPEWVPYYSAKADYGSKISPPLTNPEAEITPAFWHNVTVAMERDPTIFQDYWARRVRGFEVESCNDDCMKNEICLLRAANAQYNCDKPKAFDFSKRDGQEGDILLEKEPHIDCDHAGMATLVSKMAYRAKLERRKELEA</sequence>
<evidence type="ECO:0000256" key="3">
    <source>
        <dbReference type="PIRNR" id="PIRNR000948"/>
    </source>
</evidence>
<feature type="binding site" evidence="4">
    <location>
        <position position="442"/>
    </location>
    <ligand>
        <name>Zn(2+)</name>
        <dbReference type="ChEBI" id="CHEBI:29105"/>
        <label>1</label>
    </ligand>
</feature>
<feature type="binding site" evidence="4">
    <location>
        <position position="406"/>
    </location>
    <ligand>
        <name>Zn(2+)</name>
        <dbReference type="ChEBI" id="CHEBI:29105"/>
        <label>2</label>
    </ligand>
</feature>
<dbReference type="Pfam" id="PF00149">
    <property type="entry name" value="Metallophos"/>
    <property type="match status" value="1"/>
</dbReference>
<dbReference type="InterPro" id="IPR029052">
    <property type="entry name" value="Metallo-depent_PP-like"/>
</dbReference>
<feature type="domain" description="Calcineurin-like phosphoesterase" evidence="6">
    <location>
        <begin position="180"/>
        <end position="443"/>
    </location>
</feature>
<dbReference type="STRING" id="1429867.A0A0G4NXP4"/>
<keyword evidence="5" id="KW-1015">Disulfide bond</keyword>
<keyword evidence="3" id="KW-0326">Glycosidase</keyword>
<organism evidence="7 8">
    <name type="scientific">Penicillium camemberti (strain FM 013)</name>
    <dbReference type="NCBI Taxonomy" id="1429867"/>
    <lineage>
        <taxon>Eukaryota</taxon>
        <taxon>Fungi</taxon>
        <taxon>Dikarya</taxon>
        <taxon>Ascomycota</taxon>
        <taxon>Pezizomycotina</taxon>
        <taxon>Eurotiomycetes</taxon>
        <taxon>Eurotiomycetidae</taxon>
        <taxon>Eurotiales</taxon>
        <taxon>Aspergillaceae</taxon>
        <taxon>Penicillium</taxon>
    </lineage>
</organism>
<dbReference type="EMBL" id="HG793135">
    <property type="protein sequence ID" value="CRL18862.1"/>
    <property type="molecule type" value="Genomic_DNA"/>
</dbReference>
<evidence type="ECO:0000256" key="1">
    <source>
        <dbReference type="ARBA" id="ARBA00022801"/>
    </source>
</evidence>
<dbReference type="CDD" id="cd00842">
    <property type="entry name" value="MPP_ASMase"/>
    <property type="match status" value="1"/>
</dbReference>
<feature type="disulfide bond" evidence="5">
    <location>
        <begin position="573"/>
        <end position="577"/>
    </location>
</feature>
<accession>A0A0G4NXP4</accession>
<proteinExistence type="inferred from homology"/>
<keyword evidence="8" id="KW-1185">Reference proteome</keyword>
<dbReference type="PANTHER" id="PTHR10340">
    <property type="entry name" value="SPHINGOMYELIN PHOSPHODIESTERASE"/>
    <property type="match status" value="1"/>
</dbReference>
<dbReference type="InterPro" id="IPR041805">
    <property type="entry name" value="ASMase/PPN1_MPP"/>
</dbReference>
<comment type="similarity">
    <text evidence="3">Belongs to the acid sphingomyelinase family.</text>
</comment>
<dbReference type="PIRSF" id="PIRSF000948">
    <property type="entry name" value="Sphingomy_PDE"/>
    <property type="match status" value="1"/>
</dbReference>
<feature type="binding site" evidence="4">
    <location>
        <position position="259"/>
    </location>
    <ligand>
        <name>Zn(2+)</name>
        <dbReference type="ChEBI" id="CHEBI:29105"/>
        <label>1</label>
    </ligand>
</feature>
<keyword evidence="4" id="KW-0862">Zinc</keyword>
<dbReference type="GO" id="GO:0006685">
    <property type="term" value="P:sphingomyelin catabolic process"/>
    <property type="evidence" value="ECO:0007669"/>
    <property type="project" value="UniProtKB-UniRule"/>
</dbReference>
<dbReference type="SUPFAM" id="SSF56300">
    <property type="entry name" value="Metallo-dependent phosphatases"/>
    <property type="match status" value="1"/>
</dbReference>
<dbReference type="GO" id="GO:0046872">
    <property type="term" value="F:metal ion binding"/>
    <property type="evidence" value="ECO:0007669"/>
    <property type="project" value="UniProtKB-KW"/>
</dbReference>
<keyword evidence="4" id="KW-0479">Metal-binding</keyword>